<keyword evidence="2" id="KW-1185">Reference proteome</keyword>
<dbReference type="CDD" id="cd08054">
    <property type="entry name" value="gp6"/>
    <property type="match status" value="1"/>
</dbReference>
<comment type="caution">
    <text evidence="1">The sequence shown here is derived from an EMBL/GenBank/DDBJ whole genome shotgun (WGS) entry which is preliminary data.</text>
</comment>
<dbReference type="Pfam" id="PF24829">
    <property type="entry name" value="Phage_connect_2"/>
    <property type="match status" value="1"/>
</dbReference>
<name>A0A3R9QKC5_9BACI</name>
<dbReference type="EMBL" id="RBVX01000013">
    <property type="protein sequence ID" value="RSL32664.1"/>
    <property type="molecule type" value="Genomic_DNA"/>
</dbReference>
<dbReference type="InterPro" id="IPR006450">
    <property type="entry name" value="Phage_HK97_gp6-like"/>
</dbReference>
<gene>
    <name evidence="1" type="ORF">D7Z54_14540</name>
</gene>
<dbReference type="OrthoDB" id="2889166at2"/>
<evidence type="ECO:0000313" key="2">
    <source>
        <dbReference type="Proteomes" id="UP000275076"/>
    </source>
</evidence>
<dbReference type="Proteomes" id="UP000275076">
    <property type="component" value="Unassembled WGS sequence"/>
</dbReference>
<evidence type="ECO:0000313" key="1">
    <source>
        <dbReference type="EMBL" id="RSL32664.1"/>
    </source>
</evidence>
<organism evidence="1 2">
    <name type="scientific">Salibacterium salarium</name>
    <dbReference type="NCBI Taxonomy" id="284579"/>
    <lineage>
        <taxon>Bacteria</taxon>
        <taxon>Bacillati</taxon>
        <taxon>Bacillota</taxon>
        <taxon>Bacilli</taxon>
        <taxon>Bacillales</taxon>
        <taxon>Bacillaceae</taxon>
    </lineage>
</organism>
<sequence length="92" mass="10278">MLESVKKALRISNNVFDDEVQGLIDAAKMDLEQSGVDPEVINEDDPLIKRAVTVYCKAEFGYDNPDAGRFRDSYESLKNHLSLAGDYHASVE</sequence>
<accession>A0A3R9QKC5</accession>
<dbReference type="RefSeq" id="WP_125556584.1">
    <property type="nucleotide sequence ID" value="NZ_RBVX01000013.1"/>
</dbReference>
<dbReference type="NCBIfam" id="TIGR01560">
    <property type="entry name" value="put_DNA_pack"/>
    <property type="match status" value="1"/>
</dbReference>
<dbReference type="AlphaFoldDB" id="A0A3R9QKC5"/>
<dbReference type="InterPro" id="IPR056951">
    <property type="entry name" value="Phage_connect_2"/>
</dbReference>
<proteinExistence type="predicted"/>
<protein>
    <submittedName>
        <fullName evidence="1">DNA-packaging protein</fullName>
    </submittedName>
</protein>
<reference evidence="1 2" key="1">
    <citation type="submission" date="2018-10" db="EMBL/GenBank/DDBJ databases">
        <title>Draft genome sequence of Bacillus salarius IM0101, isolated from a hypersaline soil in Inner Mongolia, China.</title>
        <authorList>
            <person name="Yamprayoonswat W."/>
            <person name="Boonvisut S."/>
            <person name="Jumpathong W."/>
            <person name="Sittihan S."/>
            <person name="Ruangsuj P."/>
            <person name="Wanthongcharoen S."/>
            <person name="Thongpramul N."/>
            <person name="Pimmason S."/>
            <person name="Yu B."/>
            <person name="Yasawong M."/>
        </authorList>
    </citation>
    <scope>NUCLEOTIDE SEQUENCE [LARGE SCALE GENOMIC DNA]</scope>
    <source>
        <strain evidence="1 2">IM0101</strain>
    </source>
</reference>